<proteinExistence type="predicted"/>
<accession>X1C1M0</accession>
<dbReference type="EMBL" id="BART01028109">
    <property type="protein sequence ID" value="GAH01182.1"/>
    <property type="molecule type" value="Genomic_DNA"/>
</dbReference>
<protein>
    <submittedName>
        <fullName evidence="1">Uncharacterized protein</fullName>
    </submittedName>
</protein>
<evidence type="ECO:0000313" key="1">
    <source>
        <dbReference type="EMBL" id="GAH01182.1"/>
    </source>
</evidence>
<organism evidence="1">
    <name type="scientific">marine sediment metagenome</name>
    <dbReference type="NCBI Taxonomy" id="412755"/>
    <lineage>
        <taxon>unclassified sequences</taxon>
        <taxon>metagenomes</taxon>
        <taxon>ecological metagenomes</taxon>
    </lineage>
</organism>
<comment type="caution">
    <text evidence="1">The sequence shown here is derived from an EMBL/GenBank/DDBJ whole genome shotgun (WGS) entry which is preliminary data.</text>
</comment>
<name>X1C1M0_9ZZZZ</name>
<gene>
    <name evidence="1" type="ORF">S01H4_49646</name>
</gene>
<sequence length="56" mass="6560">MVAAEYLKELEKAILKVPEFMIFGNWDYKRCVFCKGPRKEHKANCVRGKLEEGVKK</sequence>
<reference evidence="1" key="1">
    <citation type="journal article" date="2014" name="Front. Microbiol.">
        <title>High frequency of phylogenetically diverse reductive dehalogenase-homologous genes in deep subseafloor sedimentary metagenomes.</title>
        <authorList>
            <person name="Kawai M."/>
            <person name="Futagami T."/>
            <person name="Toyoda A."/>
            <person name="Takaki Y."/>
            <person name="Nishi S."/>
            <person name="Hori S."/>
            <person name="Arai W."/>
            <person name="Tsubouchi T."/>
            <person name="Morono Y."/>
            <person name="Uchiyama I."/>
            <person name="Ito T."/>
            <person name="Fujiyama A."/>
            <person name="Inagaki F."/>
            <person name="Takami H."/>
        </authorList>
    </citation>
    <scope>NUCLEOTIDE SEQUENCE</scope>
    <source>
        <strain evidence="1">Expedition CK06-06</strain>
    </source>
</reference>
<dbReference type="AlphaFoldDB" id="X1C1M0"/>